<protein>
    <recommendedName>
        <fullName evidence="13">Cysteine--tRNA ligase</fullName>
        <ecNumber evidence="13">6.1.1.16</ecNumber>
    </recommendedName>
    <alternativeName>
        <fullName evidence="13">Cysteinyl-tRNA synthetase</fullName>
        <shortName evidence="13">CysRS</shortName>
    </alternativeName>
</protein>
<feature type="domain" description="Cysteinyl-tRNA synthetase class Ia DALR" evidence="15">
    <location>
        <begin position="353"/>
        <end position="416"/>
    </location>
</feature>
<comment type="cofactor">
    <cofactor evidence="13">
        <name>Zn(2+)</name>
        <dbReference type="ChEBI" id="CHEBI:29105"/>
    </cofactor>
    <text evidence="13">Binds 1 zinc ion per subunit.</text>
</comment>
<evidence type="ECO:0000256" key="5">
    <source>
        <dbReference type="ARBA" id="ARBA00022598"/>
    </source>
</evidence>
<evidence type="ECO:0000256" key="12">
    <source>
        <dbReference type="ARBA" id="ARBA00047398"/>
    </source>
</evidence>
<evidence type="ECO:0000256" key="9">
    <source>
        <dbReference type="ARBA" id="ARBA00022840"/>
    </source>
</evidence>
<dbReference type="Proteomes" id="UP000013523">
    <property type="component" value="Chromosome"/>
</dbReference>
<evidence type="ECO:0000256" key="6">
    <source>
        <dbReference type="ARBA" id="ARBA00022723"/>
    </source>
</evidence>
<dbReference type="InterPro" id="IPR015803">
    <property type="entry name" value="Cys-tRNA-ligase"/>
</dbReference>
<keyword evidence="9 13" id="KW-0067">ATP-binding</keyword>
<comment type="catalytic activity">
    <reaction evidence="12 13">
        <text>tRNA(Cys) + L-cysteine + ATP = L-cysteinyl-tRNA(Cys) + AMP + diphosphate</text>
        <dbReference type="Rhea" id="RHEA:17773"/>
        <dbReference type="Rhea" id="RHEA-COMP:9661"/>
        <dbReference type="Rhea" id="RHEA-COMP:9679"/>
        <dbReference type="ChEBI" id="CHEBI:30616"/>
        <dbReference type="ChEBI" id="CHEBI:33019"/>
        <dbReference type="ChEBI" id="CHEBI:35235"/>
        <dbReference type="ChEBI" id="CHEBI:78442"/>
        <dbReference type="ChEBI" id="CHEBI:78517"/>
        <dbReference type="ChEBI" id="CHEBI:456215"/>
        <dbReference type="EC" id="6.1.1.16"/>
    </reaction>
</comment>
<dbReference type="NCBIfam" id="TIGR00435">
    <property type="entry name" value="cysS"/>
    <property type="match status" value="1"/>
</dbReference>
<dbReference type="STRING" id="86416.Clopa_4537"/>
<dbReference type="CDD" id="cd00672">
    <property type="entry name" value="CysRS_core"/>
    <property type="match status" value="1"/>
</dbReference>
<dbReference type="SMART" id="SM00840">
    <property type="entry name" value="DALR_2"/>
    <property type="match status" value="1"/>
</dbReference>
<keyword evidence="10 13" id="KW-0648">Protein biosynthesis</keyword>
<sequence>MKIFNTMSKKKEEFVPINPGKVKMYVCGPTVYNFFHIGNARTFIIFDTVRRYFEYKGYKVSFVQNFTDIDDRMINKANQDGISIKELGDRFISEYYKDADGLYIERATANPRATEFIQDIISFVSDLIDKGYAYEIDGDVYFSTEKFKNYGKLSGQNLEELESGVRINVDERKKDPMDFAIWKTQKDGEPAWESPWGPGRPGWHIECSCMAHKLLGDTIDIHAGGMDLVFPHHENEIAQSESRNGKKFANYWMHSAYLNVNNQKMSKSLNNFLTARDALKKFDPEVIRFLMLSAHYRTQLNYSPDLLESDRSALERLYNSIYNLENLLEKTNMDKLKDGEKVYLDNLNSYRDKYVEKMEDDFNTADAISVIFDLVRDINSNLGIESSKEIIETSLNLIRELGKPLGILQKSTKVNLEEEIEKLIEKRQKARKEKNFALSDKIRDDLKAKGIILLDTPEGVRWKKA</sequence>
<evidence type="ECO:0000313" key="16">
    <source>
        <dbReference type="EMBL" id="AGK99244.1"/>
    </source>
</evidence>
<keyword evidence="5 13" id="KW-0436">Ligase</keyword>
<dbReference type="EMBL" id="CP003261">
    <property type="protein sequence ID" value="AGK99244.1"/>
    <property type="molecule type" value="Genomic_DNA"/>
</dbReference>
<evidence type="ECO:0000256" key="13">
    <source>
        <dbReference type="HAMAP-Rule" id="MF_00041"/>
    </source>
</evidence>
<dbReference type="OrthoDB" id="9815130at2"/>
<keyword evidence="8 13" id="KW-0862">Zinc</keyword>
<keyword evidence="7 13" id="KW-0547">Nucleotide-binding</keyword>
<dbReference type="InterPro" id="IPR015273">
    <property type="entry name" value="Cys-tRNA-synt_Ia_DALR"/>
</dbReference>
<keyword evidence="17" id="KW-1185">Reference proteome</keyword>
<dbReference type="AlphaFoldDB" id="R4KFC1"/>
<proteinExistence type="inferred from homology"/>
<evidence type="ECO:0000256" key="4">
    <source>
        <dbReference type="ARBA" id="ARBA00022490"/>
    </source>
</evidence>
<gene>
    <name evidence="13" type="primary">cysS</name>
    <name evidence="16" type="ORF">Clopa_4537</name>
</gene>
<feature type="binding site" evidence="13">
    <location>
        <position position="232"/>
    </location>
    <ligand>
        <name>Zn(2+)</name>
        <dbReference type="ChEBI" id="CHEBI:29105"/>
    </ligand>
</feature>
<feature type="binding site" evidence="13">
    <location>
        <position position="207"/>
    </location>
    <ligand>
        <name>Zn(2+)</name>
        <dbReference type="ChEBI" id="CHEBI:29105"/>
    </ligand>
</feature>
<evidence type="ECO:0000259" key="15">
    <source>
        <dbReference type="SMART" id="SM00840"/>
    </source>
</evidence>
<feature type="binding site" evidence="13">
    <location>
        <position position="27"/>
    </location>
    <ligand>
        <name>Zn(2+)</name>
        <dbReference type="ChEBI" id="CHEBI:29105"/>
    </ligand>
</feature>
<accession>R4KFC1</accession>
<dbReference type="SUPFAM" id="SSF52374">
    <property type="entry name" value="Nucleotidylyl transferase"/>
    <property type="match status" value="1"/>
</dbReference>
<name>R4KFC1_CLOPA</name>
<feature type="binding site" evidence="13">
    <location>
        <position position="236"/>
    </location>
    <ligand>
        <name>Zn(2+)</name>
        <dbReference type="ChEBI" id="CHEBI:29105"/>
    </ligand>
</feature>
<keyword evidence="6 13" id="KW-0479">Metal-binding</keyword>
<organism evidence="16 17">
    <name type="scientific">Clostridium pasteurianum BC1</name>
    <dbReference type="NCBI Taxonomy" id="86416"/>
    <lineage>
        <taxon>Bacteria</taxon>
        <taxon>Bacillati</taxon>
        <taxon>Bacillota</taxon>
        <taxon>Clostridia</taxon>
        <taxon>Eubacteriales</taxon>
        <taxon>Clostridiaceae</taxon>
        <taxon>Clostridium</taxon>
    </lineage>
</organism>
<feature type="short sequence motif" description="'KMSKS' region" evidence="13">
    <location>
        <begin position="264"/>
        <end position="268"/>
    </location>
</feature>
<reference evidence="16 17" key="1">
    <citation type="submission" date="2012-01" db="EMBL/GenBank/DDBJ databases">
        <title>Complete sequence of chromosome of Clostridium pasteurianum BC1.</title>
        <authorList>
            <consortium name="US DOE Joint Genome Institute"/>
            <person name="Lucas S."/>
            <person name="Han J."/>
            <person name="Lapidus A."/>
            <person name="Cheng J.-F."/>
            <person name="Goodwin L."/>
            <person name="Pitluck S."/>
            <person name="Peters L."/>
            <person name="Mikhailova N."/>
            <person name="Teshima H."/>
            <person name="Detter J.C."/>
            <person name="Han C."/>
            <person name="Tapia R."/>
            <person name="Land M."/>
            <person name="Hauser L."/>
            <person name="Kyrpides N."/>
            <person name="Ivanova N."/>
            <person name="Pagani I."/>
            <person name="Dunn J."/>
            <person name="Taghavi S."/>
            <person name="Francis A."/>
            <person name="van der Lelie D."/>
            <person name="Woyke T."/>
        </authorList>
    </citation>
    <scope>NUCLEOTIDE SEQUENCE [LARGE SCALE GENOMIC DNA]</scope>
    <source>
        <strain evidence="16 17">BC1</strain>
    </source>
</reference>
<evidence type="ECO:0000256" key="3">
    <source>
        <dbReference type="ARBA" id="ARBA00011245"/>
    </source>
</evidence>
<evidence type="ECO:0000313" key="17">
    <source>
        <dbReference type="Proteomes" id="UP000013523"/>
    </source>
</evidence>
<comment type="similarity">
    <text evidence="2 13">Belongs to the class-I aminoacyl-tRNA synthetase family.</text>
</comment>
<feature type="binding site" evidence="13">
    <location>
        <position position="267"/>
    </location>
    <ligand>
        <name>ATP</name>
        <dbReference type="ChEBI" id="CHEBI:30616"/>
    </ligand>
</feature>
<dbReference type="PANTHER" id="PTHR10890:SF3">
    <property type="entry name" value="CYSTEINE--TRNA LIGASE, CYTOPLASMIC"/>
    <property type="match status" value="1"/>
</dbReference>
<keyword evidence="11 13" id="KW-0030">Aminoacyl-tRNA synthetase</keyword>
<dbReference type="GO" id="GO:0008270">
    <property type="term" value="F:zinc ion binding"/>
    <property type="evidence" value="ECO:0007669"/>
    <property type="project" value="UniProtKB-UniRule"/>
</dbReference>
<dbReference type="PRINTS" id="PR00983">
    <property type="entry name" value="TRNASYNTHCYS"/>
</dbReference>
<comment type="subunit">
    <text evidence="3 13">Monomer.</text>
</comment>
<comment type="subcellular location">
    <subcellularLocation>
        <location evidence="1 13">Cytoplasm</location>
    </subcellularLocation>
</comment>
<evidence type="ECO:0000256" key="14">
    <source>
        <dbReference type="SAM" id="Coils"/>
    </source>
</evidence>
<dbReference type="PANTHER" id="PTHR10890">
    <property type="entry name" value="CYSTEINYL-TRNA SYNTHETASE"/>
    <property type="match status" value="1"/>
</dbReference>
<keyword evidence="4 13" id="KW-0963">Cytoplasm</keyword>
<dbReference type="InterPro" id="IPR024909">
    <property type="entry name" value="Cys-tRNA/MSH_ligase"/>
</dbReference>
<dbReference type="Gene3D" id="3.40.50.620">
    <property type="entry name" value="HUPs"/>
    <property type="match status" value="1"/>
</dbReference>
<feature type="coiled-coil region" evidence="14">
    <location>
        <begin position="413"/>
        <end position="440"/>
    </location>
</feature>
<dbReference type="InterPro" id="IPR056411">
    <property type="entry name" value="CysS_C"/>
</dbReference>
<dbReference type="InterPro" id="IPR009080">
    <property type="entry name" value="tRNAsynth_Ia_anticodon-bd"/>
</dbReference>
<dbReference type="HAMAP" id="MF_00041">
    <property type="entry name" value="Cys_tRNA_synth"/>
    <property type="match status" value="1"/>
</dbReference>
<dbReference type="Pfam" id="PF01406">
    <property type="entry name" value="tRNA-synt_1e"/>
    <property type="match status" value="1"/>
</dbReference>
<dbReference type="InterPro" id="IPR032678">
    <property type="entry name" value="tRNA-synt_1_cat_dom"/>
</dbReference>
<dbReference type="GO" id="GO:0005829">
    <property type="term" value="C:cytosol"/>
    <property type="evidence" value="ECO:0007669"/>
    <property type="project" value="TreeGrafter"/>
</dbReference>
<keyword evidence="14" id="KW-0175">Coiled coil</keyword>
<evidence type="ECO:0000256" key="10">
    <source>
        <dbReference type="ARBA" id="ARBA00022917"/>
    </source>
</evidence>
<dbReference type="Pfam" id="PF23493">
    <property type="entry name" value="CysS_C"/>
    <property type="match status" value="1"/>
</dbReference>
<dbReference type="GO" id="GO:0005524">
    <property type="term" value="F:ATP binding"/>
    <property type="evidence" value="ECO:0007669"/>
    <property type="project" value="UniProtKB-UniRule"/>
</dbReference>
<dbReference type="SUPFAM" id="SSF47323">
    <property type="entry name" value="Anticodon-binding domain of a subclass of class I aminoacyl-tRNA synthetases"/>
    <property type="match status" value="1"/>
</dbReference>
<dbReference type="Pfam" id="PF09190">
    <property type="entry name" value="DALR_2"/>
    <property type="match status" value="1"/>
</dbReference>
<evidence type="ECO:0000256" key="1">
    <source>
        <dbReference type="ARBA" id="ARBA00004496"/>
    </source>
</evidence>
<dbReference type="InterPro" id="IPR014729">
    <property type="entry name" value="Rossmann-like_a/b/a_fold"/>
</dbReference>
<dbReference type="PATRIC" id="fig|86416.3.peg.4543"/>
<evidence type="ECO:0000256" key="7">
    <source>
        <dbReference type="ARBA" id="ARBA00022741"/>
    </source>
</evidence>
<evidence type="ECO:0000256" key="8">
    <source>
        <dbReference type="ARBA" id="ARBA00022833"/>
    </source>
</evidence>
<dbReference type="KEGG" id="cpas:Clopa_4537"/>
<dbReference type="FunFam" id="3.40.50.620:FF:000009">
    <property type="entry name" value="Cysteine--tRNA ligase"/>
    <property type="match status" value="1"/>
</dbReference>
<dbReference type="eggNOG" id="COG0215">
    <property type="taxonomic scope" value="Bacteria"/>
</dbReference>
<evidence type="ECO:0000256" key="2">
    <source>
        <dbReference type="ARBA" id="ARBA00005594"/>
    </source>
</evidence>
<dbReference type="Gene3D" id="1.20.120.1910">
    <property type="entry name" value="Cysteine-tRNA ligase, C-terminal anti-codon recognition domain"/>
    <property type="match status" value="1"/>
</dbReference>
<dbReference type="GO" id="GO:0004817">
    <property type="term" value="F:cysteine-tRNA ligase activity"/>
    <property type="evidence" value="ECO:0007669"/>
    <property type="project" value="UniProtKB-UniRule"/>
</dbReference>
<dbReference type="RefSeq" id="WP_015617513.1">
    <property type="nucleotide sequence ID" value="NC_021182.1"/>
</dbReference>
<dbReference type="EC" id="6.1.1.16" evidence="13"/>
<dbReference type="GO" id="GO:0006423">
    <property type="term" value="P:cysteinyl-tRNA aminoacylation"/>
    <property type="evidence" value="ECO:0007669"/>
    <property type="project" value="UniProtKB-UniRule"/>
</dbReference>
<dbReference type="HOGENOM" id="CLU_013528_0_1_9"/>
<feature type="short sequence motif" description="'HIGH' region" evidence="13">
    <location>
        <begin position="29"/>
        <end position="39"/>
    </location>
</feature>
<evidence type="ECO:0000256" key="11">
    <source>
        <dbReference type="ARBA" id="ARBA00023146"/>
    </source>
</evidence>